<dbReference type="KEGG" id="lpg:BB562_14070"/>
<evidence type="ECO:0000313" key="3">
    <source>
        <dbReference type="Proteomes" id="UP001267003"/>
    </source>
</evidence>
<keyword evidence="1" id="KW-0175">Coiled coil</keyword>
<dbReference type="RefSeq" id="WP_101874049.1">
    <property type="nucleotide sequence ID" value="NZ_CP016491.1"/>
</dbReference>
<protein>
    <submittedName>
        <fullName evidence="2">Uncharacterized protein</fullName>
    </submittedName>
</protein>
<evidence type="ECO:0000313" key="2">
    <source>
        <dbReference type="EMBL" id="MDT6988536.1"/>
    </source>
</evidence>
<reference evidence="2" key="1">
    <citation type="submission" date="2023-08" db="EMBL/GenBank/DDBJ databases">
        <authorList>
            <person name="Page C.A."/>
            <person name="Perez-Diaz I.M."/>
        </authorList>
    </citation>
    <scope>NUCLEOTIDE SEQUENCE</scope>
    <source>
        <strain evidence="2">7.8.46</strain>
    </source>
</reference>
<comment type="caution">
    <text evidence="2">The sequence shown here is derived from an EMBL/GenBank/DDBJ whole genome shotgun (WGS) entry which is preliminary data.</text>
</comment>
<gene>
    <name evidence="2" type="ORF">RI536_00115</name>
</gene>
<dbReference type="AlphaFoldDB" id="A0AAP5UPJ9"/>
<dbReference type="Proteomes" id="UP001267003">
    <property type="component" value="Unassembled WGS sequence"/>
</dbReference>
<name>A0AAP5UPJ9_LACPE</name>
<feature type="coiled-coil region" evidence="1">
    <location>
        <begin position="30"/>
        <end position="57"/>
    </location>
</feature>
<dbReference type="EMBL" id="JAVLAQ010000001">
    <property type="protein sequence ID" value="MDT6988536.1"/>
    <property type="molecule type" value="Genomic_DNA"/>
</dbReference>
<sequence>MELTIKGTPEEIKSVLQAIGGSKEHGEIRMPEYEKSRESLESKFQKLDQAANCALKKANSNYNLIVQSIASKCSKSSNEIKQYQLNTKLGNCRVVLDDETAIFTETKNDNIRSLLLKRA</sequence>
<accession>A0AAP5UPJ9</accession>
<proteinExistence type="predicted"/>
<evidence type="ECO:0000256" key="1">
    <source>
        <dbReference type="SAM" id="Coils"/>
    </source>
</evidence>
<organism evidence="2 3">
    <name type="scientific">Lactiplantibacillus pentosus</name>
    <name type="common">Lactobacillus pentosus</name>
    <dbReference type="NCBI Taxonomy" id="1589"/>
    <lineage>
        <taxon>Bacteria</taxon>
        <taxon>Bacillati</taxon>
        <taxon>Bacillota</taxon>
        <taxon>Bacilli</taxon>
        <taxon>Lactobacillales</taxon>
        <taxon>Lactobacillaceae</taxon>
        <taxon>Lactiplantibacillus</taxon>
    </lineage>
</organism>